<evidence type="ECO:0000256" key="1">
    <source>
        <dbReference type="SAM" id="MobiDB-lite"/>
    </source>
</evidence>
<organism evidence="3 4">
    <name type="scientific">Candidatus Synechococcus calcipolaris G9</name>
    <dbReference type="NCBI Taxonomy" id="1497997"/>
    <lineage>
        <taxon>Bacteria</taxon>
        <taxon>Bacillati</taxon>
        <taxon>Cyanobacteriota</taxon>
        <taxon>Cyanophyceae</taxon>
        <taxon>Synechococcales</taxon>
        <taxon>Synechococcaceae</taxon>
        <taxon>Synechococcus</taxon>
    </lineage>
</organism>
<keyword evidence="4" id="KW-1185">Reference proteome</keyword>
<evidence type="ECO:0000313" key="4">
    <source>
        <dbReference type="Proteomes" id="UP001154265"/>
    </source>
</evidence>
<keyword evidence="2" id="KW-1133">Transmembrane helix</keyword>
<dbReference type="EMBL" id="JAKKUT010000001">
    <property type="protein sequence ID" value="MDG2989364.1"/>
    <property type="molecule type" value="Genomic_DNA"/>
</dbReference>
<name>A0ABT6ETY3_9SYNE</name>
<protein>
    <submittedName>
        <fullName evidence="3">Uncharacterized protein</fullName>
    </submittedName>
</protein>
<evidence type="ECO:0000313" key="3">
    <source>
        <dbReference type="EMBL" id="MDG2989364.1"/>
    </source>
</evidence>
<feature type="compositionally biased region" description="Basic and acidic residues" evidence="1">
    <location>
        <begin position="73"/>
        <end position="96"/>
    </location>
</feature>
<evidence type="ECO:0000256" key="2">
    <source>
        <dbReference type="SAM" id="Phobius"/>
    </source>
</evidence>
<dbReference type="Proteomes" id="UP001154265">
    <property type="component" value="Unassembled WGS sequence"/>
</dbReference>
<keyword evidence="2" id="KW-0812">Transmembrane</keyword>
<feature type="transmembrane region" description="Helical" evidence="2">
    <location>
        <begin position="44"/>
        <end position="62"/>
    </location>
</feature>
<feature type="region of interest" description="Disordered" evidence="1">
    <location>
        <begin position="72"/>
        <end position="97"/>
    </location>
</feature>
<sequence>MVSFLALLPRSLTTFLYAVAALLRFYGTSTAIPLPWFRLATLQWSLLAFSLGTASLVANLGLEWNTERRRRYKEAEERDRADRERNRANQERERASRRTRIQNRWIILQIRHQLQSSQQTRSALNDFIAFLEEYGEV</sequence>
<proteinExistence type="predicted"/>
<comment type="caution">
    <text evidence="3">The sequence shown here is derived from an EMBL/GenBank/DDBJ whole genome shotgun (WGS) entry which is preliminary data.</text>
</comment>
<reference evidence="3" key="2">
    <citation type="submission" date="2022-01" db="EMBL/GenBank/DDBJ databases">
        <authorList>
            <person name="Zivanovic Y."/>
            <person name="Moreira D."/>
            <person name="Lopez-Garcia P."/>
        </authorList>
    </citation>
    <scope>NUCLEOTIDE SEQUENCE</scope>
    <source>
        <strain evidence="3">G9</strain>
    </source>
</reference>
<reference evidence="3" key="1">
    <citation type="journal article" date="2022" name="Genome Biol. Evol.">
        <title>A New Gene Family Diagnostic for Intracellular Biomineralization of Amorphous Ca Carbonates by Cyanobacteria.</title>
        <authorList>
            <person name="Benzerara K."/>
            <person name="Duprat E."/>
            <person name="Bitard-Feildel T."/>
            <person name="Caumes G."/>
            <person name="Cassier-Chauvat C."/>
            <person name="Chauvat F."/>
            <person name="Dezi M."/>
            <person name="Diop S.I."/>
            <person name="Gaschignard G."/>
            <person name="Gorgen S."/>
            <person name="Gugger M."/>
            <person name="Lopez-Garcia P."/>
            <person name="Millet M."/>
            <person name="Skouri-Panet F."/>
            <person name="Moreira D."/>
            <person name="Callebaut I."/>
        </authorList>
    </citation>
    <scope>NUCLEOTIDE SEQUENCE</scope>
    <source>
        <strain evidence="3">G9</strain>
    </source>
</reference>
<gene>
    <name evidence="3" type="ORF">L3556_00235</name>
</gene>
<dbReference type="RefSeq" id="WP_277865292.1">
    <property type="nucleotide sequence ID" value="NZ_JAKKUT010000001.1"/>
</dbReference>
<accession>A0ABT6ETY3</accession>
<keyword evidence="2" id="KW-0472">Membrane</keyword>